<protein>
    <submittedName>
        <fullName evidence="4">Sensor histidine kinase</fullName>
    </submittedName>
</protein>
<keyword evidence="1" id="KW-1133">Transmembrane helix</keyword>
<gene>
    <name evidence="2" type="ORF">SCUD_LOCUS21341</name>
</gene>
<keyword evidence="1" id="KW-0472">Membrane</keyword>
<dbReference type="Proteomes" id="UP000279833">
    <property type="component" value="Unassembled WGS sequence"/>
</dbReference>
<evidence type="ECO:0000313" key="3">
    <source>
        <dbReference type="Proteomes" id="UP000279833"/>
    </source>
</evidence>
<organism evidence="4">
    <name type="scientific">Schistosoma curassoni</name>
    <dbReference type="NCBI Taxonomy" id="6186"/>
    <lineage>
        <taxon>Eukaryota</taxon>
        <taxon>Metazoa</taxon>
        <taxon>Spiralia</taxon>
        <taxon>Lophotrochozoa</taxon>
        <taxon>Platyhelminthes</taxon>
        <taxon>Trematoda</taxon>
        <taxon>Digenea</taxon>
        <taxon>Strigeidida</taxon>
        <taxon>Schistosomatoidea</taxon>
        <taxon>Schistosomatidae</taxon>
        <taxon>Schistosoma</taxon>
    </lineage>
</organism>
<feature type="transmembrane region" description="Helical" evidence="1">
    <location>
        <begin position="21"/>
        <end position="41"/>
    </location>
</feature>
<evidence type="ECO:0000256" key="1">
    <source>
        <dbReference type="SAM" id="Phobius"/>
    </source>
</evidence>
<evidence type="ECO:0000313" key="4">
    <source>
        <dbReference type="WBParaSite" id="SCUD_0002134401-mRNA-1"/>
    </source>
</evidence>
<reference evidence="2 3" key="2">
    <citation type="submission" date="2018-11" db="EMBL/GenBank/DDBJ databases">
        <authorList>
            <consortium name="Pathogen Informatics"/>
        </authorList>
    </citation>
    <scope>NUCLEOTIDE SEQUENCE [LARGE SCALE GENOMIC DNA]</scope>
    <source>
        <strain evidence="2">Dakar</strain>
        <strain evidence="3">Dakar, Senegal</strain>
    </source>
</reference>
<dbReference type="EMBL" id="UZAK01046345">
    <property type="protein sequence ID" value="VDP75148.1"/>
    <property type="molecule type" value="Genomic_DNA"/>
</dbReference>
<evidence type="ECO:0000313" key="2">
    <source>
        <dbReference type="EMBL" id="VDP75148.1"/>
    </source>
</evidence>
<reference evidence="4" key="1">
    <citation type="submission" date="2016-06" db="UniProtKB">
        <authorList>
            <consortium name="WormBaseParasite"/>
        </authorList>
    </citation>
    <scope>IDENTIFICATION</scope>
</reference>
<proteinExistence type="predicted"/>
<dbReference type="AlphaFoldDB" id="A0A183L1Z0"/>
<keyword evidence="3" id="KW-1185">Reference proteome</keyword>
<dbReference type="WBParaSite" id="SCUD_0002134401-mRNA-1">
    <property type="protein sequence ID" value="SCUD_0002134401-mRNA-1"/>
    <property type="gene ID" value="SCUD_0002134401"/>
</dbReference>
<keyword evidence="1" id="KW-0812">Transmembrane</keyword>
<sequence length="46" mass="5362">MFKRSDDEKHLDKLLTICESFVIVVGLYLVSEFGVALLQRFELVFL</sequence>
<name>A0A183L1Z0_9TREM</name>
<accession>A0A183L1Z0</accession>